<reference evidence="1" key="1">
    <citation type="journal article" date="2014" name="Int. J. Syst. Evol. Microbiol.">
        <title>Complete genome sequence of Corynebacterium casei LMG S-19264T (=DSM 44701T), isolated from a smear-ripened cheese.</title>
        <authorList>
            <consortium name="US DOE Joint Genome Institute (JGI-PGF)"/>
            <person name="Walter F."/>
            <person name="Albersmeier A."/>
            <person name="Kalinowski J."/>
            <person name="Ruckert C."/>
        </authorList>
    </citation>
    <scope>NUCLEOTIDE SEQUENCE</scope>
    <source>
        <strain evidence="1">CGMCC 1.15794</strain>
    </source>
</reference>
<protein>
    <submittedName>
        <fullName evidence="1">Uncharacterized protein</fullName>
    </submittedName>
</protein>
<reference evidence="1" key="2">
    <citation type="submission" date="2020-09" db="EMBL/GenBank/DDBJ databases">
        <authorList>
            <person name="Sun Q."/>
            <person name="Zhou Y."/>
        </authorList>
    </citation>
    <scope>NUCLEOTIDE SEQUENCE</scope>
    <source>
        <strain evidence="1">CGMCC 1.15794</strain>
    </source>
</reference>
<dbReference type="RefSeq" id="WP_188754340.1">
    <property type="nucleotide sequence ID" value="NZ_BMJY01000001.1"/>
</dbReference>
<evidence type="ECO:0000313" key="2">
    <source>
        <dbReference type="Proteomes" id="UP000657592"/>
    </source>
</evidence>
<accession>A0A917IB27</accession>
<sequence length="165" mass="18869">MDAQFILDAIRRAHPDAAVVPEVVIHDHLWDERRAEAKPIRRIDALMVRSLQRTAIEVKVSLADWKRDTYRKRAPWVAVVNRFVFAVPKSLHDQIGGNYGMHQLDTWDCGVWTVDENGRVEVVKKAKVRPHPEPLPQQVVQTLAFRAARAALTEKGDDRATHGER</sequence>
<proteinExistence type="predicted"/>
<comment type="caution">
    <text evidence="1">The sequence shown here is derived from an EMBL/GenBank/DDBJ whole genome shotgun (WGS) entry which is preliminary data.</text>
</comment>
<organism evidence="1 2">
    <name type="scientific">Microbacterium album</name>
    <dbReference type="NCBI Taxonomy" id="2053191"/>
    <lineage>
        <taxon>Bacteria</taxon>
        <taxon>Bacillati</taxon>
        <taxon>Actinomycetota</taxon>
        <taxon>Actinomycetes</taxon>
        <taxon>Micrococcales</taxon>
        <taxon>Microbacteriaceae</taxon>
        <taxon>Microbacterium</taxon>
    </lineage>
</organism>
<name>A0A917IB27_9MICO</name>
<dbReference type="Proteomes" id="UP000657592">
    <property type="component" value="Unassembled WGS sequence"/>
</dbReference>
<dbReference type="AlphaFoldDB" id="A0A917IB27"/>
<keyword evidence="2" id="KW-1185">Reference proteome</keyword>
<evidence type="ECO:0000313" key="1">
    <source>
        <dbReference type="EMBL" id="GGH34118.1"/>
    </source>
</evidence>
<dbReference type="EMBL" id="BMJY01000001">
    <property type="protein sequence ID" value="GGH34118.1"/>
    <property type="molecule type" value="Genomic_DNA"/>
</dbReference>
<gene>
    <name evidence="1" type="ORF">GCM10010921_01570</name>
</gene>